<evidence type="ECO:0000256" key="2">
    <source>
        <dbReference type="ARBA" id="ARBA00022801"/>
    </source>
</evidence>
<evidence type="ECO:0000256" key="1">
    <source>
        <dbReference type="ARBA" id="ARBA00022723"/>
    </source>
</evidence>
<evidence type="ECO:0000313" key="4">
    <source>
        <dbReference type="EMBL" id="KKP70366.1"/>
    </source>
</evidence>
<dbReference type="GO" id="GO:0008777">
    <property type="term" value="F:acetylornithine deacetylase activity"/>
    <property type="evidence" value="ECO:0007669"/>
    <property type="project" value="TreeGrafter"/>
</dbReference>
<gene>
    <name evidence="4" type="ORF">UR67_C0001G0275</name>
</gene>
<proteinExistence type="predicted"/>
<dbReference type="InterPro" id="IPR050072">
    <property type="entry name" value="Peptidase_M20A"/>
</dbReference>
<dbReference type="GO" id="GO:0046872">
    <property type="term" value="F:metal ion binding"/>
    <property type="evidence" value="ECO:0007669"/>
    <property type="project" value="UniProtKB-KW"/>
</dbReference>
<dbReference type="STRING" id="1618350.UR67_C0001G0275"/>
<dbReference type="Gene3D" id="3.40.630.10">
    <property type="entry name" value="Zn peptidases"/>
    <property type="match status" value="1"/>
</dbReference>
<name>A0A0G0C2N5_UNCC3</name>
<dbReference type="Proteomes" id="UP000034581">
    <property type="component" value="Unassembled WGS sequence"/>
</dbReference>
<keyword evidence="2" id="KW-0378">Hydrolase</keyword>
<feature type="domain" description="Peptidase M20 dimerisation" evidence="3">
    <location>
        <begin position="163"/>
        <end position="271"/>
    </location>
</feature>
<organism evidence="4 5">
    <name type="scientific">candidate division CPR3 bacterium GW2011_GWF2_35_18</name>
    <dbReference type="NCBI Taxonomy" id="1618350"/>
    <lineage>
        <taxon>Bacteria</taxon>
        <taxon>Bacteria division CPR3</taxon>
    </lineage>
</organism>
<dbReference type="GO" id="GO:0006526">
    <property type="term" value="P:L-arginine biosynthetic process"/>
    <property type="evidence" value="ECO:0007669"/>
    <property type="project" value="TreeGrafter"/>
</dbReference>
<dbReference type="Gene3D" id="3.30.70.360">
    <property type="match status" value="1"/>
</dbReference>
<dbReference type="PANTHER" id="PTHR43808:SF31">
    <property type="entry name" value="N-ACETYL-L-CITRULLINE DEACETYLASE"/>
    <property type="match status" value="1"/>
</dbReference>
<sequence length="369" mass="41768">MKTVKILQNLIAIDSQNPPGNEIKVVEYLQDFFEKNTKGKCIIQSFENNRSNLLVYFGVRPRYLFNVHLDTVSVGDKNKWLYDPFSGKIQNGKLYGRGACDNKGSLAAIAGAILKNKPENCLFLFSADEEQTGKGIKVFIESDFHKNIEEALVAEPTDREILVAHMGITGLKVSFIGKSVHSSRPEEGENSIYLANHFLNIFQEYYVNILQKEQNEFLGNGVSSIGYIQGGKDTSVLNTVPDYCEVKIDFRYIPEYNADQILWGVQNLVNTDEVLKDKVRVEQIYKFPSFQAGVDNHSMIEIIKKVDSQITLTGARYYTEAADLQEAGINTIVFGAGSIVQAHQVDEYVEVKELEYVEKVYTEIFKRLR</sequence>
<dbReference type="Pfam" id="PF07687">
    <property type="entry name" value="M20_dimer"/>
    <property type="match status" value="1"/>
</dbReference>
<evidence type="ECO:0000313" key="5">
    <source>
        <dbReference type="Proteomes" id="UP000034581"/>
    </source>
</evidence>
<dbReference type="AlphaFoldDB" id="A0A0G0C2N5"/>
<dbReference type="Pfam" id="PF01546">
    <property type="entry name" value="Peptidase_M20"/>
    <property type="match status" value="1"/>
</dbReference>
<comment type="caution">
    <text evidence="4">The sequence shown here is derived from an EMBL/GenBank/DDBJ whole genome shotgun (WGS) entry which is preliminary data.</text>
</comment>
<protein>
    <submittedName>
        <fullName evidence="4">Acetylornithine deacetylase</fullName>
    </submittedName>
</protein>
<dbReference type="EMBL" id="LBQB01000001">
    <property type="protein sequence ID" value="KKP70366.1"/>
    <property type="molecule type" value="Genomic_DNA"/>
</dbReference>
<dbReference type="SUPFAM" id="SSF53187">
    <property type="entry name" value="Zn-dependent exopeptidases"/>
    <property type="match status" value="1"/>
</dbReference>
<dbReference type="InterPro" id="IPR011650">
    <property type="entry name" value="Peptidase_M20_dimer"/>
</dbReference>
<evidence type="ECO:0000259" key="3">
    <source>
        <dbReference type="Pfam" id="PF07687"/>
    </source>
</evidence>
<reference evidence="4 5" key="1">
    <citation type="journal article" date="2015" name="Nature">
        <title>rRNA introns, odd ribosomes, and small enigmatic genomes across a large radiation of phyla.</title>
        <authorList>
            <person name="Brown C.T."/>
            <person name="Hug L.A."/>
            <person name="Thomas B.C."/>
            <person name="Sharon I."/>
            <person name="Castelle C.J."/>
            <person name="Singh A."/>
            <person name="Wilkins M.J."/>
            <person name="Williams K.H."/>
            <person name="Banfield J.F."/>
        </authorList>
    </citation>
    <scope>NUCLEOTIDE SEQUENCE [LARGE SCALE GENOMIC DNA]</scope>
</reference>
<dbReference type="CDD" id="cd08659">
    <property type="entry name" value="M20_ArgE_DapE-like"/>
    <property type="match status" value="1"/>
</dbReference>
<dbReference type="InterPro" id="IPR036264">
    <property type="entry name" value="Bact_exopeptidase_dim_dom"/>
</dbReference>
<accession>A0A0G0C2N5</accession>
<dbReference type="PANTHER" id="PTHR43808">
    <property type="entry name" value="ACETYLORNITHINE DEACETYLASE"/>
    <property type="match status" value="1"/>
</dbReference>
<keyword evidence="1" id="KW-0479">Metal-binding</keyword>
<dbReference type="SUPFAM" id="SSF55031">
    <property type="entry name" value="Bacterial exopeptidase dimerisation domain"/>
    <property type="match status" value="1"/>
</dbReference>
<dbReference type="InterPro" id="IPR002933">
    <property type="entry name" value="Peptidase_M20"/>
</dbReference>